<keyword evidence="6" id="KW-1185">Reference proteome</keyword>
<feature type="transmembrane region" description="Helical" evidence="4">
    <location>
        <begin position="21"/>
        <end position="42"/>
    </location>
</feature>
<dbReference type="PROSITE" id="PS50082">
    <property type="entry name" value="WD_REPEATS_2"/>
    <property type="match status" value="1"/>
</dbReference>
<evidence type="ECO:0000256" key="1">
    <source>
        <dbReference type="ARBA" id="ARBA00022574"/>
    </source>
</evidence>
<evidence type="ECO:0000313" key="5">
    <source>
        <dbReference type="EMBL" id="ETO15337.1"/>
    </source>
</evidence>
<dbReference type="AlphaFoldDB" id="X6MPH7"/>
<dbReference type="Pfam" id="PF00400">
    <property type="entry name" value="WD40"/>
    <property type="match status" value="1"/>
</dbReference>
<dbReference type="PROSITE" id="PS00678">
    <property type="entry name" value="WD_REPEATS_1"/>
    <property type="match status" value="1"/>
</dbReference>
<comment type="caution">
    <text evidence="5">The sequence shown here is derived from an EMBL/GenBank/DDBJ whole genome shotgun (WGS) entry which is preliminary data.</text>
</comment>
<evidence type="ECO:0000313" key="6">
    <source>
        <dbReference type="Proteomes" id="UP000023152"/>
    </source>
</evidence>
<evidence type="ECO:0000256" key="2">
    <source>
        <dbReference type="ARBA" id="ARBA00022737"/>
    </source>
</evidence>
<proteinExistence type="predicted"/>
<dbReference type="PROSITE" id="PS50294">
    <property type="entry name" value="WD_REPEATS_REGION"/>
    <property type="match status" value="1"/>
</dbReference>
<keyword evidence="4" id="KW-0812">Transmembrane</keyword>
<dbReference type="InterPro" id="IPR036322">
    <property type="entry name" value="WD40_repeat_dom_sf"/>
</dbReference>
<keyword evidence="4" id="KW-0472">Membrane</keyword>
<keyword evidence="2" id="KW-0677">Repeat</keyword>
<keyword evidence="1 3" id="KW-0853">WD repeat</keyword>
<dbReference type="InterPro" id="IPR015943">
    <property type="entry name" value="WD40/YVTN_repeat-like_dom_sf"/>
</dbReference>
<gene>
    <name evidence="5" type="ORF">RFI_22030</name>
</gene>
<dbReference type="Proteomes" id="UP000023152">
    <property type="component" value="Unassembled WGS sequence"/>
</dbReference>
<dbReference type="InterPro" id="IPR019775">
    <property type="entry name" value="WD40_repeat_CS"/>
</dbReference>
<dbReference type="SUPFAM" id="SSF50978">
    <property type="entry name" value="WD40 repeat-like"/>
    <property type="match status" value="1"/>
</dbReference>
<dbReference type="InterPro" id="IPR001680">
    <property type="entry name" value="WD40_rpt"/>
</dbReference>
<evidence type="ECO:0000256" key="4">
    <source>
        <dbReference type="SAM" id="Phobius"/>
    </source>
</evidence>
<feature type="repeat" description="WD" evidence="3">
    <location>
        <begin position="207"/>
        <end position="227"/>
    </location>
</feature>
<accession>X6MPH7</accession>
<reference evidence="5 6" key="1">
    <citation type="journal article" date="2013" name="Curr. Biol.">
        <title>The Genome of the Foraminiferan Reticulomyxa filosa.</title>
        <authorList>
            <person name="Glockner G."/>
            <person name="Hulsmann N."/>
            <person name="Schleicher M."/>
            <person name="Noegel A.A."/>
            <person name="Eichinger L."/>
            <person name="Gallinger C."/>
            <person name="Pawlowski J."/>
            <person name="Sierra R."/>
            <person name="Euteneuer U."/>
            <person name="Pillet L."/>
            <person name="Moustafa A."/>
            <person name="Platzer M."/>
            <person name="Groth M."/>
            <person name="Szafranski K."/>
            <person name="Schliwa M."/>
        </authorList>
    </citation>
    <scope>NUCLEOTIDE SEQUENCE [LARGE SCALE GENOMIC DNA]</scope>
</reference>
<dbReference type="PANTHER" id="PTHR19848">
    <property type="entry name" value="WD40 REPEAT PROTEIN"/>
    <property type="match status" value="1"/>
</dbReference>
<protein>
    <submittedName>
        <fullName evidence="5">WD repeat-containing protein 51A</fullName>
    </submittedName>
</protein>
<dbReference type="SMART" id="SM00320">
    <property type="entry name" value="WD40"/>
    <property type="match status" value="2"/>
</dbReference>
<keyword evidence="4" id="KW-1133">Transmembrane helix</keyword>
<organism evidence="5 6">
    <name type="scientific">Reticulomyxa filosa</name>
    <dbReference type="NCBI Taxonomy" id="46433"/>
    <lineage>
        <taxon>Eukaryota</taxon>
        <taxon>Sar</taxon>
        <taxon>Rhizaria</taxon>
        <taxon>Retaria</taxon>
        <taxon>Foraminifera</taxon>
        <taxon>Monothalamids</taxon>
        <taxon>Reticulomyxidae</taxon>
        <taxon>Reticulomyxa</taxon>
    </lineage>
</organism>
<name>X6MPH7_RETFI</name>
<dbReference type="Gene3D" id="2.130.10.10">
    <property type="entry name" value="YVTN repeat-like/Quinoprotein amine dehydrogenase"/>
    <property type="match status" value="2"/>
</dbReference>
<dbReference type="EMBL" id="ASPP01019225">
    <property type="protein sequence ID" value="ETO15337.1"/>
    <property type="molecule type" value="Genomic_DNA"/>
</dbReference>
<evidence type="ECO:0000256" key="3">
    <source>
        <dbReference type="PROSITE-ProRule" id="PRU00221"/>
    </source>
</evidence>
<sequence length="227" mass="25980">MFMHERLLGNIGKISFTYFQLLLLSSLFCVFVFSINIDYLTLNDDKSICSESIDTKIRVWDFNGNKQIGSFNGHSNSESCVKFSSYQYHKYRQNVICFIQVQIFHEHAQGCVELNFHHLIMVDICVLDHMTILFIYGMLKHKIIACFNGHTNGVLCVDISQSQSKNDNCISVIVCNGHTGIVYAVEFSSFMNSESNSYDETIMFKPNIICSGSIDNTTRVWDIRTSK</sequence>
<dbReference type="PANTHER" id="PTHR19848:SF8">
    <property type="entry name" value="F-BOX AND WD REPEAT DOMAIN CONTAINING 7"/>
    <property type="match status" value="1"/>
</dbReference>